<dbReference type="InterPro" id="IPR006879">
    <property type="entry name" value="YdjC-like"/>
</dbReference>
<dbReference type="Proteomes" id="UP000182945">
    <property type="component" value="Chromosome"/>
</dbReference>
<dbReference type="AlphaFoldDB" id="A0AAC9NMX3"/>
<dbReference type="InterPro" id="IPR011330">
    <property type="entry name" value="Glyco_hydro/deAcase_b/a-brl"/>
</dbReference>
<keyword evidence="4" id="KW-0460">Magnesium</keyword>
<evidence type="ECO:0000256" key="2">
    <source>
        <dbReference type="ARBA" id="ARBA00022723"/>
    </source>
</evidence>
<accession>A0AAC9NMX3</accession>
<comment type="cofactor">
    <cofactor evidence="1">
        <name>Mg(2+)</name>
        <dbReference type="ChEBI" id="CHEBI:18420"/>
    </cofactor>
</comment>
<organism evidence="6 7">
    <name type="scientific">Virgibacillus halodenitrificans</name>
    <name type="common">Bacillus halodenitrificans</name>
    <dbReference type="NCBI Taxonomy" id="1482"/>
    <lineage>
        <taxon>Bacteria</taxon>
        <taxon>Bacillati</taxon>
        <taxon>Bacillota</taxon>
        <taxon>Bacilli</taxon>
        <taxon>Bacillales</taxon>
        <taxon>Bacillaceae</taxon>
        <taxon>Virgibacillus</taxon>
    </lineage>
</organism>
<gene>
    <name evidence="6" type="ORF">BME96_18580</name>
</gene>
<evidence type="ECO:0000313" key="7">
    <source>
        <dbReference type="Proteomes" id="UP000182945"/>
    </source>
</evidence>
<dbReference type="GeneID" id="71516421"/>
<keyword evidence="5" id="KW-0119">Carbohydrate metabolism</keyword>
<proteinExistence type="predicted"/>
<dbReference type="GO" id="GO:0005975">
    <property type="term" value="P:carbohydrate metabolic process"/>
    <property type="evidence" value="ECO:0007669"/>
    <property type="project" value="InterPro"/>
</dbReference>
<name>A0AAC9NMX3_VIRHA</name>
<keyword evidence="3" id="KW-0378">Hydrolase</keyword>
<evidence type="ECO:0000256" key="4">
    <source>
        <dbReference type="ARBA" id="ARBA00022842"/>
    </source>
</evidence>
<dbReference type="SUPFAM" id="SSF88713">
    <property type="entry name" value="Glycoside hydrolase/deacetylase"/>
    <property type="match status" value="1"/>
</dbReference>
<evidence type="ECO:0000313" key="6">
    <source>
        <dbReference type="EMBL" id="APC50081.1"/>
    </source>
</evidence>
<dbReference type="GO" id="GO:0016787">
    <property type="term" value="F:hydrolase activity"/>
    <property type="evidence" value="ECO:0007669"/>
    <property type="project" value="UniProtKB-KW"/>
</dbReference>
<keyword evidence="2" id="KW-0479">Metal-binding</keyword>
<dbReference type="GO" id="GO:0019213">
    <property type="term" value="F:deacetylase activity"/>
    <property type="evidence" value="ECO:0007669"/>
    <property type="project" value="TreeGrafter"/>
</dbReference>
<dbReference type="EMBL" id="CP017962">
    <property type="protein sequence ID" value="APC50081.1"/>
    <property type="molecule type" value="Genomic_DNA"/>
</dbReference>
<dbReference type="PANTHER" id="PTHR31609">
    <property type="entry name" value="YDJC DEACETYLASE FAMILY MEMBER"/>
    <property type="match status" value="1"/>
</dbReference>
<evidence type="ECO:0000256" key="3">
    <source>
        <dbReference type="ARBA" id="ARBA00022801"/>
    </source>
</evidence>
<dbReference type="Pfam" id="PF04794">
    <property type="entry name" value="YdjC"/>
    <property type="match status" value="1"/>
</dbReference>
<dbReference type="PANTHER" id="PTHR31609:SF1">
    <property type="entry name" value="CARBOHYDRATE DEACETYLASE"/>
    <property type="match status" value="1"/>
</dbReference>
<evidence type="ECO:0000256" key="1">
    <source>
        <dbReference type="ARBA" id="ARBA00001946"/>
    </source>
</evidence>
<evidence type="ECO:0000256" key="5">
    <source>
        <dbReference type="ARBA" id="ARBA00023277"/>
    </source>
</evidence>
<reference evidence="6 7" key="1">
    <citation type="submission" date="2016-11" db="EMBL/GenBank/DDBJ databases">
        <title>Complete genome sequencing of Virgibacillus halodenitrificans PDB-F2.</title>
        <authorList>
            <person name="Sun Z."/>
            <person name="Zhou Y."/>
            <person name="Li H."/>
        </authorList>
    </citation>
    <scope>NUCLEOTIDE SEQUENCE [LARGE SCALE GENOMIC DNA]</scope>
    <source>
        <strain evidence="6 7">PDB-F2</strain>
    </source>
</reference>
<sequence length="248" mass="28141">MDLKQRRLIINADDFGLSPGVTAGILYAHQYGLVSSTTAMVNTSFSKDCLQEAKHYSYLGIGLHFVLDAGQPLSPSVPSLTDNKNNFLKGKDLVENAKGTDIKEELKRQLELLLSWGIDVTHIDSHHHMHLHIPGALEIVYEVAHDYKLPVRVFTNTTVTATVPRTDYFHFNFYGENNLTEEYLINMITNLDQGTSEIMCHPGFLDTWLTKTSSYQQMRMKEVEILVSNRIRKCLDEQNVQLVHYGGI</sequence>
<dbReference type="KEGG" id="vhl:BME96_18580"/>
<dbReference type="GO" id="GO:0046872">
    <property type="term" value="F:metal ion binding"/>
    <property type="evidence" value="ECO:0007669"/>
    <property type="project" value="UniProtKB-KW"/>
</dbReference>
<dbReference type="RefSeq" id="WP_071649899.1">
    <property type="nucleotide sequence ID" value="NZ_CP017962.1"/>
</dbReference>
<dbReference type="Gene3D" id="3.20.20.370">
    <property type="entry name" value="Glycoside hydrolase/deacetylase"/>
    <property type="match status" value="1"/>
</dbReference>
<protein>
    <submittedName>
        <fullName evidence="6">Carbohydrate deacetylase</fullName>
    </submittedName>
</protein>